<evidence type="ECO:0000256" key="5">
    <source>
        <dbReference type="ARBA" id="ARBA00022519"/>
    </source>
</evidence>
<keyword evidence="8 9" id="KW-0472">Membrane</keyword>
<dbReference type="Pfam" id="PF03739">
    <property type="entry name" value="LptF_LptG"/>
    <property type="match status" value="1"/>
</dbReference>
<dbReference type="GO" id="GO:0015920">
    <property type="term" value="P:lipopolysaccharide transport"/>
    <property type="evidence" value="ECO:0007669"/>
    <property type="project" value="TreeGrafter"/>
</dbReference>
<keyword evidence="5" id="KW-0997">Cell inner membrane</keyword>
<evidence type="ECO:0000256" key="8">
    <source>
        <dbReference type="ARBA" id="ARBA00023136"/>
    </source>
</evidence>
<dbReference type="GO" id="GO:0055085">
    <property type="term" value="P:transmembrane transport"/>
    <property type="evidence" value="ECO:0007669"/>
    <property type="project" value="InterPro"/>
</dbReference>
<comment type="caution">
    <text evidence="10">The sequence shown here is derived from an EMBL/GenBank/DDBJ whole genome shotgun (WGS) entry which is preliminary data.</text>
</comment>
<feature type="transmembrane region" description="Helical" evidence="9">
    <location>
        <begin position="322"/>
        <end position="340"/>
    </location>
</feature>
<name>A0A2A2ABC2_9BURK</name>
<evidence type="ECO:0000256" key="9">
    <source>
        <dbReference type="SAM" id="Phobius"/>
    </source>
</evidence>
<feature type="transmembrane region" description="Helical" evidence="9">
    <location>
        <begin position="352"/>
        <end position="372"/>
    </location>
</feature>
<gene>
    <name evidence="10" type="primary">lptF</name>
    <name evidence="10" type="ORF">CK620_03655</name>
</gene>
<feature type="transmembrane region" description="Helical" evidence="9">
    <location>
        <begin position="12"/>
        <end position="32"/>
    </location>
</feature>
<dbReference type="AlphaFoldDB" id="A0A2A2ABC2"/>
<dbReference type="EMBL" id="NSJF01000002">
    <property type="protein sequence ID" value="PAT35034.1"/>
    <property type="molecule type" value="Genomic_DNA"/>
</dbReference>
<feature type="transmembrane region" description="Helical" evidence="9">
    <location>
        <begin position="85"/>
        <end position="103"/>
    </location>
</feature>
<reference evidence="10 11" key="1">
    <citation type="submission" date="2017-08" db="EMBL/GenBank/DDBJ databases">
        <title>WGS of Clinical strains of the CDC Group NO-1 linked to zoonotic infections in humans.</title>
        <authorList>
            <person name="Bernier A.-M."/>
            <person name="Bernard K."/>
        </authorList>
    </citation>
    <scope>NUCLEOTIDE SEQUENCE [LARGE SCALE GENOMIC DNA]</scope>
    <source>
        <strain evidence="10 11">NML03-0146</strain>
    </source>
</reference>
<keyword evidence="7 9" id="KW-1133">Transmembrane helix</keyword>
<proteinExistence type="predicted"/>
<keyword evidence="3" id="KW-0813">Transport</keyword>
<dbReference type="Proteomes" id="UP000217999">
    <property type="component" value="Unassembled WGS sequence"/>
</dbReference>
<dbReference type="NCBIfam" id="TIGR04407">
    <property type="entry name" value="LptF_YjgP"/>
    <property type="match status" value="1"/>
</dbReference>
<feature type="transmembrane region" description="Helical" evidence="9">
    <location>
        <begin position="109"/>
        <end position="129"/>
    </location>
</feature>
<feature type="transmembrane region" description="Helical" evidence="9">
    <location>
        <begin position="52"/>
        <end position="73"/>
    </location>
</feature>
<protein>
    <recommendedName>
        <fullName evidence="2">Lipopolysaccharide export system permease protein LptF</fullName>
    </recommendedName>
</protein>
<evidence type="ECO:0000313" key="11">
    <source>
        <dbReference type="Proteomes" id="UP000217999"/>
    </source>
</evidence>
<organism evidence="10 11">
    <name type="scientific">Vandammella animalimorsus</name>
    <dbReference type="NCBI Taxonomy" id="2029117"/>
    <lineage>
        <taxon>Bacteria</taxon>
        <taxon>Pseudomonadati</taxon>
        <taxon>Pseudomonadota</taxon>
        <taxon>Betaproteobacteria</taxon>
        <taxon>Burkholderiales</taxon>
        <taxon>Comamonadaceae</taxon>
        <taxon>Vandammella</taxon>
    </lineage>
</organism>
<sequence length="390" mass="42917">MLFDAALRKDLSRTFLGTLTVLLTVVVTLMLIRTLGQASKGSVSPSDIMLVMGYTVLGYMPIVLSLSLFVAIIGTLARMYQDSEMVIWFASGQGLAGFLAPLLRFAWPLLLAIAALSLLGWPWSQARILDLRHQFQQRSDLDRIAPGEFQISSNGESVFFVDRDSSSLEQARQIFFAQQGEEHSAVTTARHASLVQGQGQSRIVLETGQRTEQLRGQRPALRVAEFAQYEALLQRDPIGTAQATIRSTPTLELLARIRGVAPPVSLAGPDAPPPSGHEAQQLRRAYTAELVWRAGLVLAAINYVLLALALTSSNPRSGRMGHIVTALLVFVVYFNLLTLGQNWVARGSIHGGVWLLGLHGSVLLIGICWLWARNAQWSVQQLWRRREAMA</sequence>
<evidence type="ECO:0000256" key="6">
    <source>
        <dbReference type="ARBA" id="ARBA00022692"/>
    </source>
</evidence>
<dbReference type="InterPro" id="IPR030922">
    <property type="entry name" value="LptF"/>
</dbReference>
<evidence type="ECO:0000256" key="2">
    <source>
        <dbReference type="ARBA" id="ARBA00014213"/>
    </source>
</evidence>
<feature type="transmembrane region" description="Helical" evidence="9">
    <location>
        <begin position="290"/>
        <end position="310"/>
    </location>
</feature>
<evidence type="ECO:0000256" key="7">
    <source>
        <dbReference type="ARBA" id="ARBA00022989"/>
    </source>
</evidence>
<accession>A0A2A2ABC2</accession>
<evidence type="ECO:0000256" key="1">
    <source>
        <dbReference type="ARBA" id="ARBA00004429"/>
    </source>
</evidence>
<comment type="subcellular location">
    <subcellularLocation>
        <location evidence="1">Cell inner membrane</location>
        <topology evidence="1">Multi-pass membrane protein</topology>
    </subcellularLocation>
</comment>
<keyword evidence="6 9" id="KW-0812">Transmembrane</keyword>
<evidence type="ECO:0000313" key="10">
    <source>
        <dbReference type="EMBL" id="PAT35034.1"/>
    </source>
</evidence>
<dbReference type="GO" id="GO:0043190">
    <property type="term" value="C:ATP-binding cassette (ABC) transporter complex"/>
    <property type="evidence" value="ECO:0007669"/>
    <property type="project" value="InterPro"/>
</dbReference>
<evidence type="ECO:0000256" key="4">
    <source>
        <dbReference type="ARBA" id="ARBA00022475"/>
    </source>
</evidence>
<evidence type="ECO:0000256" key="3">
    <source>
        <dbReference type="ARBA" id="ARBA00022448"/>
    </source>
</evidence>
<keyword evidence="4" id="KW-1003">Cell membrane</keyword>
<dbReference type="InterPro" id="IPR005495">
    <property type="entry name" value="LptG/LptF_permease"/>
</dbReference>
<dbReference type="PANTHER" id="PTHR33529:SF7">
    <property type="entry name" value="LIPOPOLYSACCHARIDE EXPORT SYSTEM PERMEASE PROTEIN LPTF"/>
    <property type="match status" value="1"/>
</dbReference>
<dbReference type="PANTHER" id="PTHR33529">
    <property type="entry name" value="SLR0882 PROTEIN-RELATED"/>
    <property type="match status" value="1"/>
</dbReference>
<dbReference type="RefSeq" id="WP_095549170.1">
    <property type="nucleotide sequence ID" value="NZ_CP154474.1"/>
</dbReference>